<dbReference type="PRINTS" id="PR00947">
    <property type="entry name" value="CUTICLE"/>
</dbReference>
<protein>
    <recommendedName>
        <fullName evidence="5">Cuticle protein</fullName>
    </recommendedName>
</protein>
<keyword evidence="1 2" id="KW-0193">Cuticle</keyword>
<name>A0AAD7ZWL3_DIPPU</name>
<dbReference type="InterPro" id="IPR051217">
    <property type="entry name" value="Insect_Cuticle_Struc_Prot"/>
</dbReference>
<sequence length="725" mass="79024">IVAVVCVAVAVAEAGLGYGVAPVAVAAPHAAVAVAAPHAVDYYAYPKYAYNYGVADALTGDVKSQAEHRDGDVVKGQYSLVEPDGTLRVVDYTADAINGFNAVVSKHGHAVHPAPVAVPALHAVHAAPAVAAYAAPAVGHYAGLGHLGYHGNSGHWPEAHYLQVKVSQQTLNTIHTFPLRGSQITSLHFLTQLQFARQSKRLYYIKTITVSPQYNGNTRRTILHIKSESNSHPRYAFNYGVNDQHTGDVKQQSEQREGDVVKGQYSLVEPDGSIRTVDYTADPINGFNAVVSKSGPGIHATAPVVKPVVPVAPIVVKPVAPVVKQVYTPVHTYAHAPVAAPIAVTKQHYAHYQAVPAHTTAHIVQDYDAYDINGGYYDAAHPKYKFDYAVHDPHTGDVKNQWETRDGDVVKGSYSVHDADGTIRTVEYTADKHNGFNAIVKRTGQAHHPSTKTEHAQEQALFLVSHDGAIHVLLYKSENLQRKQYHLQLPQHTFNTMMSLKVITACFLVAMVATVNAFPGFSHGYDHISEEHHEEDHHAHPQYKFEYGVHDPHTGDEKNQWETRDGDLVKGSYTLKESDGSTRVVEYTADKHNGFIAVVKRVGGHVKPEITRLTESSIRDVGENCASDHVLQFFNFKFRQRNPKSNRVVKLGPRGHFGLVQAVGLGRRFRPSGLGPSGRRVRSPVAHVFTCLGPFGRLYAVGLGQGYHVGLGLGPRGTLGLGSSR</sequence>
<dbReference type="AlphaFoldDB" id="A0AAD7ZWL3"/>
<comment type="caution">
    <text evidence="3">The sequence shown here is derived from an EMBL/GenBank/DDBJ whole genome shotgun (WGS) entry which is preliminary data.</text>
</comment>
<evidence type="ECO:0000313" key="3">
    <source>
        <dbReference type="EMBL" id="KAJ9588159.1"/>
    </source>
</evidence>
<dbReference type="PROSITE" id="PS00233">
    <property type="entry name" value="CHIT_BIND_RR_1"/>
    <property type="match status" value="4"/>
</dbReference>
<dbReference type="PROSITE" id="PS51155">
    <property type="entry name" value="CHIT_BIND_RR_2"/>
    <property type="match status" value="4"/>
</dbReference>
<reference evidence="3" key="2">
    <citation type="submission" date="2023-05" db="EMBL/GenBank/DDBJ databases">
        <authorList>
            <person name="Fouks B."/>
        </authorList>
    </citation>
    <scope>NUCLEOTIDE SEQUENCE</scope>
    <source>
        <strain evidence="3">Stay&amp;Tobe</strain>
        <tissue evidence="3">Testes</tissue>
    </source>
</reference>
<dbReference type="PANTHER" id="PTHR12236:SF95">
    <property type="entry name" value="CUTICULAR PROTEIN 76BD, ISOFORM C-RELATED"/>
    <property type="match status" value="1"/>
</dbReference>
<evidence type="ECO:0000256" key="2">
    <source>
        <dbReference type="PROSITE-ProRule" id="PRU00497"/>
    </source>
</evidence>
<evidence type="ECO:0000313" key="4">
    <source>
        <dbReference type="Proteomes" id="UP001233999"/>
    </source>
</evidence>
<dbReference type="InterPro" id="IPR031311">
    <property type="entry name" value="CHIT_BIND_RR_consensus"/>
</dbReference>
<feature type="non-terminal residue" evidence="3">
    <location>
        <position position="725"/>
    </location>
</feature>
<dbReference type="InterPro" id="IPR000618">
    <property type="entry name" value="Insect_cuticle"/>
</dbReference>
<dbReference type="GO" id="GO:0031012">
    <property type="term" value="C:extracellular matrix"/>
    <property type="evidence" value="ECO:0007669"/>
    <property type="project" value="TreeGrafter"/>
</dbReference>
<dbReference type="Proteomes" id="UP001233999">
    <property type="component" value="Unassembled WGS sequence"/>
</dbReference>
<dbReference type="EMBL" id="JASPKZ010005707">
    <property type="protein sequence ID" value="KAJ9588159.1"/>
    <property type="molecule type" value="Genomic_DNA"/>
</dbReference>
<dbReference type="GO" id="GO:0005615">
    <property type="term" value="C:extracellular space"/>
    <property type="evidence" value="ECO:0007669"/>
    <property type="project" value="TreeGrafter"/>
</dbReference>
<accession>A0AAD7ZWL3</accession>
<reference evidence="3" key="1">
    <citation type="journal article" date="2023" name="IScience">
        <title>Live-bearing cockroach genome reveals convergent evolutionary mechanisms linked to viviparity in insects and beyond.</title>
        <authorList>
            <person name="Fouks B."/>
            <person name="Harrison M.C."/>
            <person name="Mikhailova A.A."/>
            <person name="Marchal E."/>
            <person name="English S."/>
            <person name="Carruthers M."/>
            <person name="Jennings E.C."/>
            <person name="Chiamaka E.L."/>
            <person name="Frigard R.A."/>
            <person name="Pippel M."/>
            <person name="Attardo G.M."/>
            <person name="Benoit J.B."/>
            <person name="Bornberg-Bauer E."/>
            <person name="Tobe S.S."/>
        </authorList>
    </citation>
    <scope>NUCLEOTIDE SEQUENCE</scope>
    <source>
        <strain evidence="3">Stay&amp;Tobe</strain>
    </source>
</reference>
<keyword evidence="4" id="KW-1185">Reference proteome</keyword>
<organism evidence="3 4">
    <name type="scientific">Diploptera punctata</name>
    <name type="common">Pacific beetle cockroach</name>
    <dbReference type="NCBI Taxonomy" id="6984"/>
    <lineage>
        <taxon>Eukaryota</taxon>
        <taxon>Metazoa</taxon>
        <taxon>Ecdysozoa</taxon>
        <taxon>Arthropoda</taxon>
        <taxon>Hexapoda</taxon>
        <taxon>Insecta</taxon>
        <taxon>Pterygota</taxon>
        <taxon>Neoptera</taxon>
        <taxon>Polyneoptera</taxon>
        <taxon>Dictyoptera</taxon>
        <taxon>Blattodea</taxon>
        <taxon>Blaberoidea</taxon>
        <taxon>Blaberidae</taxon>
        <taxon>Diplopterinae</taxon>
        <taxon>Diploptera</taxon>
    </lineage>
</organism>
<evidence type="ECO:0008006" key="5">
    <source>
        <dbReference type="Google" id="ProtNLM"/>
    </source>
</evidence>
<proteinExistence type="predicted"/>
<dbReference type="Pfam" id="PF00379">
    <property type="entry name" value="Chitin_bind_4"/>
    <property type="match status" value="4"/>
</dbReference>
<evidence type="ECO:0000256" key="1">
    <source>
        <dbReference type="ARBA" id="ARBA00022460"/>
    </source>
</evidence>
<gene>
    <name evidence="3" type="ORF">L9F63_018463</name>
</gene>
<dbReference type="GO" id="GO:0042302">
    <property type="term" value="F:structural constituent of cuticle"/>
    <property type="evidence" value="ECO:0007669"/>
    <property type="project" value="UniProtKB-UniRule"/>
</dbReference>
<dbReference type="PANTHER" id="PTHR12236">
    <property type="entry name" value="STRUCTURAL CONTITUENT OF CUTICLE"/>
    <property type="match status" value="1"/>
</dbReference>
<feature type="non-terminal residue" evidence="3">
    <location>
        <position position="1"/>
    </location>
</feature>